<dbReference type="GO" id="GO:0016787">
    <property type="term" value="F:hydrolase activity"/>
    <property type="evidence" value="ECO:0007669"/>
    <property type="project" value="UniProtKB-KW"/>
</dbReference>
<feature type="transmembrane region" description="Helical" evidence="1">
    <location>
        <begin position="93"/>
        <end position="111"/>
    </location>
</feature>
<keyword evidence="1" id="KW-0812">Transmembrane</keyword>
<feature type="transmembrane region" description="Helical" evidence="1">
    <location>
        <begin position="29"/>
        <end position="48"/>
    </location>
</feature>
<gene>
    <name evidence="3" type="ORF">NCTC12877_00112</name>
</gene>
<dbReference type="SUPFAM" id="SSF56300">
    <property type="entry name" value="Metallo-dependent phosphatases"/>
    <property type="match status" value="1"/>
</dbReference>
<dbReference type="Gene3D" id="3.60.21.10">
    <property type="match status" value="1"/>
</dbReference>
<reference evidence="3 4" key="1">
    <citation type="submission" date="2018-06" db="EMBL/GenBank/DDBJ databases">
        <authorList>
            <consortium name="Pathogen Informatics"/>
            <person name="Doyle S."/>
        </authorList>
    </citation>
    <scope>NUCLEOTIDE SEQUENCE [LARGE SCALE GENOMIC DNA]</scope>
    <source>
        <strain evidence="3 4">NCTC12877</strain>
    </source>
</reference>
<accession>A0A378QXG4</accession>
<dbReference type="EMBL" id="UGQB01000004">
    <property type="protein sequence ID" value="STZ07157.1"/>
    <property type="molecule type" value="Genomic_DNA"/>
</dbReference>
<keyword evidence="1" id="KW-0472">Membrane</keyword>
<evidence type="ECO:0000313" key="4">
    <source>
        <dbReference type="Proteomes" id="UP000254065"/>
    </source>
</evidence>
<evidence type="ECO:0000313" key="3">
    <source>
        <dbReference type="EMBL" id="STZ07157.1"/>
    </source>
</evidence>
<dbReference type="InterPro" id="IPR051158">
    <property type="entry name" value="Metallophosphoesterase_sf"/>
</dbReference>
<dbReference type="InterPro" id="IPR029052">
    <property type="entry name" value="Metallo-depent_PP-like"/>
</dbReference>
<dbReference type="Pfam" id="PF00149">
    <property type="entry name" value="Metallophos"/>
    <property type="match status" value="1"/>
</dbReference>
<name>A0A378QXG4_9GAMM</name>
<protein>
    <submittedName>
        <fullName evidence="3">Uncharacterized metallophosphoesterase Cj0846</fullName>
        <ecNumber evidence="3">3.1.-.-</ecNumber>
    </submittedName>
</protein>
<proteinExistence type="predicted"/>
<dbReference type="PANTHER" id="PTHR31302">
    <property type="entry name" value="TRANSMEMBRANE PROTEIN WITH METALLOPHOSPHOESTERASE DOMAIN-RELATED"/>
    <property type="match status" value="1"/>
</dbReference>
<dbReference type="EC" id="3.1.-.-" evidence="3"/>
<feature type="transmembrane region" description="Helical" evidence="1">
    <location>
        <begin position="60"/>
        <end position="81"/>
    </location>
</feature>
<keyword evidence="3" id="KW-0378">Hydrolase</keyword>
<evidence type="ECO:0000256" key="1">
    <source>
        <dbReference type="SAM" id="Phobius"/>
    </source>
</evidence>
<dbReference type="Proteomes" id="UP000254065">
    <property type="component" value="Unassembled WGS sequence"/>
</dbReference>
<dbReference type="STRING" id="1122244.GCA_000426885_02443"/>
<keyword evidence="4" id="KW-1185">Reference proteome</keyword>
<organism evidence="3 4">
    <name type="scientific">Moraxella caprae</name>
    <dbReference type="NCBI Taxonomy" id="90240"/>
    <lineage>
        <taxon>Bacteria</taxon>
        <taxon>Pseudomonadati</taxon>
        <taxon>Pseudomonadota</taxon>
        <taxon>Gammaproteobacteria</taxon>
        <taxon>Moraxellales</taxon>
        <taxon>Moraxellaceae</taxon>
        <taxon>Moraxella</taxon>
    </lineage>
</organism>
<dbReference type="InterPro" id="IPR004843">
    <property type="entry name" value="Calcineurin-like_PHP"/>
</dbReference>
<sequence length="337" mass="37637">MILLVQVLSICLAKGVQWWVRPFWQIKLSYIVLFCVLLSNAFLMGFYFHNYRYPMGYLALLWLSLLSAVCSAVIILAVSHLNIGIDKTLVNRVISLASLIGFVGMAVYNAYMPVVRHIDIQLDKPMAVPIRLAVASDLHLGALVGNRQLQKLGQILSDEKVDNFAKMINTPKFGTIASLGNHDLYKVDAYDSINDAIYHAKARLLKDQIGVVDIVKDNQSVTLQFIGRYDDHKNDRLPTDAFMADIDHNLPVILLDHRPSQIASNAKSPIDLQVSGHTHKGQVFPANFIVDRLNVVGYGYQKINDMNVVVSSGFGFWGVPFRLGSQSEVWVIDLVGK</sequence>
<feature type="domain" description="Calcineurin-like phosphoesterase" evidence="2">
    <location>
        <begin position="162"/>
        <end position="280"/>
    </location>
</feature>
<evidence type="ECO:0000259" key="2">
    <source>
        <dbReference type="Pfam" id="PF00149"/>
    </source>
</evidence>
<dbReference type="PANTHER" id="PTHR31302:SF0">
    <property type="entry name" value="TRANSMEMBRANE PROTEIN WITH METALLOPHOSPHOESTERASE DOMAIN"/>
    <property type="match status" value="1"/>
</dbReference>
<dbReference type="AlphaFoldDB" id="A0A378QXG4"/>
<keyword evidence="1" id="KW-1133">Transmembrane helix</keyword>